<dbReference type="InterPro" id="IPR001672">
    <property type="entry name" value="G6P_Isomerase"/>
</dbReference>
<dbReference type="Proteomes" id="UP000004978">
    <property type="component" value="Unassembled WGS sequence"/>
</dbReference>
<dbReference type="GO" id="GO:0004347">
    <property type="term" value="F:glucose-6-phosphate isomerase activity"/>
    <property type="evidence" value="ECO:0007669"/>
    <property type="project" value="UniProtKB-EC"/>
</dbReference>
<dbReference type="PANTHER" id="PTHR11469">
    <property type="entry name" value="GLUCOSE-6-PHOSPHATE ISOMERASE"/>
    <property type="match status" value="1"/>
</dbReference>
<dbReference type="PROSITE" id="PS51463">
    <property type="entry name" value="P_GLUCOSE_ISOMERASE_3"/>
    <property type="match status" value="1"/>
</dbReference>
<evidence type="ECO:0000313" key="5">
    <source>
        <dbReference type="Proteomes" id="UP000004978"/>
    </source>
</evidence>
<dbReference type="STRING" id="1037410.MCSF7_00679"/>
<organism evidence="4 5">
    <name type="scientific">Mycoplasmopsis columbina SF7</name>
    <dbReference type="NCBI Taxonomy" id="1037410"/>
    <lineage>
        <taxon>Bacteria</taxon>
        <taxon>Bacillati</taxon>
        <taxon>Mycoplasmatota</taxon>
        <taxon>Mycoplasmoidales</taxon>
        <taxon>Metamycoplasmataceae</taxon>
        <taxon>Mycoplasmopsis</taxon>
    </lineage>
</organism>
<keyword evidence="1" id="KW-0312">Gluconeogenesis</keyword>
<dbReference type="RefSeq" id="WP_006608548.1">
    <property type="nucleotide sequence ID" value="NZ_AFXA01000009.1"/>
</dbReference>
<dbReference type="AlphaFoldDB" id="F9UJT1"/>
<keyword evidence="2" id="KW-0324">Glycolysis</keyword>
<evidence type="ECO:0000256" key="3">
    <source>
        <dbReference type="ARBA" id="ARBA00023235"/>
    </source>
</evidence>
<dbReference type="GO" id="GO:0048029">
    <property type="term" value="F:monosaccharide binding"/>
    <property type="evidence" value="ECO:0007669"/>
    <property type="project" value="TreeGrafter"/>
</dbReference>
<dbReference type="GO" id="GO:0005829">
    <property type="term" value="C:cytosol"/>
    <property type="evidence" value="ECO:0007669"/>
    <property type="project" value="TreeGrafter"/>
</dbReference>
<dbReference type="GO" id="GO:0051156">
    <property type="term" value="P:glucose 6-phosphate metabolic process"/>
    <property type="evidence" value="ECO:0007669"/>
    <property type="project" value="TreeGrafter"/>
</dbReference>
<keyword evidence="3 4" id="KW-0413">Isomerase</keyword>
<accession>F9UJT1</accession>
<name>F9UJT1_9BACT</name>
<dbReference type="GO" id="GO:0097367">
    <property type="term" value="F:carbohydrate derivative binding"/>
    <property type="evidence" value="ECO:0007669"/>
    <property type="project" value="InterPro"/>
</dbReference>
<gene>
    <name evidence="4" type="primary">pgi</name>
    <name evidence="4" type="ORF">MCSF7_00679</name>
</gene>
<comment type="caution">
    <text evidence="4">The sequence shown here is derived from an EMBL/GenBank/DDBJ whole genome shotgun (WGS) entry which is preliminary data.</text>
</comment>
<proteinExistence type="predicted"/>
<dbReference type="eggNOG" id="COG0166">
    <property type="taxonomic scope" value="Bacteria"/>
</dbReference>
<dbReference type="EC" id="5.3.1.9" evidence="4"/>
<dbReference type="SUPFAM" id="SSF53697">
    <property type="entry name" value="SIS domain"/>
    <property type="match status" value="1"/>
</dbReference>
<dbReference type="PANTHER" id="PTHR11469:SF1">
    <property type="entry name" value="GLUCOSE-6-PHOSPHATE ISOMERASE"/>
    <property type="match status" value="1"/>
</dbReference>
<keyword evidence="5" id="KW-1185">Reference proteome</keyword>
<dbReference type="EMBL" id="AFXA01000009">
    <property type="protein sequence ID" value="EGV00277.1"/>
    <property type="molecule type" value="Genomic_DNA"/>
</dbReference>
<evidence type="ECO:0000256" key="2">
    <source>
        <dbReference type="ARBA" id="ARBA00023152"/>
    </source>
</evidence>
<dbReference type="InterPro" id="IPR046348">
    <property type="entry name" value="SIS_dom_sf"/>
</dbReference>
<sequence length="420" mass="48670">MNKILRISYQNPSLIDELEKNQEQINKVYQNVLNRQIIEKKFLAWIDLPEKELENNKIEYLESLAKDLVDKDIKVLVVIGTGSAILPTKTIYENIYKKDKNKKNLELLFVGQSISAESLIEQLKYVENKRFAINVISKSGAPIEPALAFREFRKLLESKIGANNAKKLIFITSDSKKGVLHDLASENNYKFLNIPEEIVIRFAAFSNVTLFPLMCAGIDVKNYLKGALEANKNFKIFNFEQNYAYKYTALKYSLSKKINVELFEIINSKNSTILKWIIQLLVETRSKNGKGLFTSNTYNSQMNLKHKNVLKTIINFKNNQAQNLDNLEKEYSNKLPYLDGTKLHEVNWSLLRKKLITQENFLEEDDIRITIENINEFNFGFLFQMFFYVATMNGVLNGVNPFNQPGVDVYKNNIFKSFKE</sequence>
<dbReference type="Pfam" id="PF00342">
    <property type="entry name" value="PGI"/>
    <property type="match status" value="1"/>
</dbReference>
<dbReference type="Gene3D" id="3.40.50.10490">
    <property type="entry name" value="Glucose-6-phosphate isomerase like protein, domain 1"/>
    <property type="match status" value="2"/>
</dbReference>
<evidence type="ECO:0000313" key="4">
    <source>
        <dbReference type="EMBL" id="EGV00277.1"/>
    </source>
</evidence>
<evidence type="ECO:0000256" key="1">
    <source>
        <dbReference type="ARBA" id="ARBA00022432"/>
    </source>
</evidence>
<protein>
    <submittedName>
        <fullName evidence="4">Glucose-6-phosphate isomerase</fullName>
        <ecNumber evidence="4">5.3.1.9</ecNumber>
    </submittedName>
</protein>
<dbReference type="GO" id="GO:0006094">
    <property type="term" value="P:gluconeogenesis"/>
    <property type="evidence" value="ECO:0007669"/>
    <property type="project" value="UniProtKB-KW"/>
</dbReference>
<reference evidence="4 5" key="1">
    <citation type="journal article" date="2013" name="Genome Announc.">
        <title>Genome Sequence of Mycoplasma columbinum Strain SF7.</title>
        <authorList>
            <person name="Guo Z."/>
            <person name="Xu X."/>
            <person name="Zheng Q."/>
            <person name="Li T."/>
            <person name="Kuang S."/>
            <person name="Zhang Z."/>
            <person name="Chen Y."/>
            <person name="Lu X."/>
            <person name="Zhou R."/>
            <person name="Bi D."/>
            <person name="Jin H."/>
        </authorList>
    </citation>
    <scope>NUCLEOTIDE SEQUENCE [LARGE SCALE GENOMIC DNA]</scope>
    <source>
        <strain evidence="4 5">SF7</strain>
    </source>
</reference>
<dbReference type="GO" id="GO:0006096">
    <property type="term" value="P:glycolytic process"/>
    <property type="evidence" value="ECO:0007669"/>
    <property type="project" value="UniProtKB-KW"/>
</dbReference>